<protein>
    <recommendedName>
        <fullName evidence="4">Lysozyme inhibitor LprI N-terminal domain-containing protein</fullName>
    </recommendedName>
</protein>
<evidence type="ECO:0008006" key="4">
    <source>
        <dbReference type="Google" id="ProtNLM"/>
    </source>
</evidence>
<proteinExistence type="predicted"/>
<keyword evidence="3" id="KW-1185">Reference proteome</keyword>
<keyword evidence="1" id="KW-0732">Signal</keyword>
<evidence type="ECO:0000313" key="2">
    <source>
        <dbReference type="EMBL" id="ASJ76795.1"/>
    </source>
</evidence>
<gene>
    <name evidence="2" type="ORF">IMCC3135_33770</name>
</gene>
<dbReference type="Proteomes" id="UP000250079">
    <property type="component" value="Chromosome"/>
</dbReference>
<evidence type="ECO:0000313" key="3">
    <source>
        <dbReference type="Proteomes" id="UP000250079"/>
    </source>
</evidence>
<evidence type="ECO:0000256" key="1">
    <source>
        <dbReference type="SAM" id="SignalP"/>
    </source>
</evidence>
<organism evidence="2 3">
    <name type="scientific">Granulosicoccus antarcticus IMCC3135</name>
    <dbReference type="NCBI Taxonomy" id="1192854"/>
    <lineage>
        <taxon>Bacteria</taxon>
        <taxon>Pseudomonadati</taxon>
        <taxon>Pseudomonadota</taxon>
        <taxon>Gammaproteobacteria</taxon>
        <taxon>Chromatiales</taxon>
        <taxon>Granulosicoccaceae</taxon>
        <taxon>Granulosicoccus</taxon>
    </lineage>
</organism>
<reference evidence="2 3" key="1">
    <citation type="submission" date="2016-12" db="EMBL/GenBank/DDBJ databases">
        <authorList>
            <person name="Song W.-J."/>
            <person name="Kurnit D.M."/>
        </authorList>
    </citation>
    <scope>NUCLEOTIDE SEQUENCE [LARGE SCALE GENOMIC DNA]</scope>
    <source>
        <strain evidence="2 3">IMCC3135</strain>
    </source>
</reference>
<name>A0A2Z2P1R8_9GAMM</name>
<feature type="chain" id="PRO_5016310077" description="Lysozyme inhibitor LprI N-terminal domain-containing protein" evidence="1">
    <location>
        <begin position="27"/>
        <end position="130"/>
    </location>
</feature>
<sequence>MNVNFMQISLLFLFLVSGLRSPPVLADCFQEELCDAQMAVNGILEEIVAQQEAIEIHWQSLDSQSGWTIVLGFYERAQRYMDVGSRYLFIGTLESRLLVAYNKLGSVRAEADTVDQICHCYDDIQLSAGY</sequence>
<accession>A0A2Z2P1R8</accession>
<dbReference type="KEGG" id="gai:IMCC3135_33770"/>
<dbReference type="AlphaFoldDB" id="A0A2Z2P1R8"/>
<dbReference type="EMBL" id="CP018632">
    <property type="protein sequence ID" value="ASJ76795.1"/>
    <property type="molecule type" value="Genomic_DNA"/>
</dbReference>
<feature type="signal peptide" evidence="1">
    <location>
        <begin position="1"/>
        <end position="26"/>
    </location>
</feature>